<feature type="transmembrane region" description="Helical" evidence="6">
    <location>
        <begin position="416"/>
        <end position="435"/>
    </location>
</feature>
<reference evidence="8 10" key="1">
    <citation type="submission" date="2021-05" db="EMBL/GenBank/DDBJ databases">
        <title>Genome Assembly of Synthetic Allotetraploid Brassica napus Reveals Homoeologous Exchanges between Subgenomes.</title>
        <authorList>
            <person name="Davis J.T."/>
        </authorList>
    </citation>
    <scope>NUCLEOTIDE SEQUENCE [LARGE SCALE GENOMIC DNA]</scope>
    <source>
        <strain evidence="10">cv. Da-Ae</strain>
        <tissue evidence="8">Seedling</tissue>
    </source>
</reference>
<evidence type="ECO:0000313" key="10">
    <source>
        <dbReference type="Proteomes" id="UP000824890"/>
    </source>
</evidence>
<feature type="non-terminal residue" evidence="8">
    <location>
        <position position="1"/>
    </location>
</feature>
<protein>
    <recommendedName>
        <fullName evidence="7">Cationic amino acid transporter C-terminal domain-containing protein</fullName>
    </recommendedName>
</protein>
<feature type="domain" description="Cationic amino acid transporter C-terminal" evidence="7">
    <location>
        <begin position="557"/>
        <end position="582"/>
    </location>
</feature>
<evidence type="ECO:0000256" key="3">
    <source>
        <dbReference type="ARBA" id="ARBA00022692"/>
    </source>
</evidence>
<feature type="transmembrane region" description="Helical" evidence="6">
    <location>
        <begin position="492"/>
        <end position="513"/>
    </location>
</feature>
<evidence type="ECO:0000256" key="6">
    <source>
        <dbReference type="SAM" id="Phobius"/>
    </source>
</evidence>
<evidence type="ECO:0000313" key="8">
    <source>
        <dbReference type="EMBL" id="KAH0905184.1"/>
    </source>
</evidence>
<dbReference type="PANTHER" id="PTHR43243">
    <property type="entry name" value="INNER MEMBRANE TRANSPORTER YGJI-RELATED"/>
    <property type="match status" value="1"/>
</dbReference>
<dbReference type="Proteomes" id="UP000824890">
    <property type="component" value="Unassembled WGS sequence"/>
</dbReference>
<proteinExistence type="inferred from homology"/>
<evidence type="ECO:0000256" key="1">
    <source>
        <dbReference type="ARBA" id="ARBA00004141"/>
    </source>
</evidence>
<comment type="subcellular location">
    <subcellularLocation>
        <location evidence="1">Membrane</location>
        <topology evidence="1">Multi-pass membrane protein</topology>
    </subcellularLocation>
</comment>
<dbReference type="EMBL" id="JAGKQM010000001">
    <property type="protein sequence ID" value="KAH0944209.1"/>
    <property type="molecule type" value="Genomic_DNA"/>
</dbReference>
<keyword evidence="10" id="KW-1185">Reference proteome</keyword>
<dbReference type="Gene3D" id="1.20.1740.10">
    <property type="entry name" value="Amino acid/polyamine transporter I"/>
    <property type="match status" value="1"/>
</dbReference>
<keyword evidence="4 6" id="KW-1133">Transmembrane helix</keyword>
<feature type="transmembrane region" description="Helical" evidence="6">
    <location>
        <begin position="292"/>
        <end position="316"/>
    </location>
</feature>
<feature type="transmembrane region" description="Helical" evidence="6">
    <location>
        <begin position="59"/>
        <end position="79"/>
    </location>
</feature>
<feature type="transmembrane region" description="Helical" evidence="6">
    <location>
        <begin position="122"/>
        <end position="143"/>
    </location>
</feature>
<dbReference type="Pfam" id="PF13906">
    <property type="entry name" value="AA_permease_C"/>
    <property type="match status" value="1"/>
</dbReference>
<feature type="transmembrane region" description="Helical" evidence="6">
    <location>
        <begin position="519"/>
        <end position="540"/>
    </location>
</feature>
<evidence type="ECO:0000256" key="5">
    <source>
        <dbReference type="ARBA" id="ARBA00023136"/>
    </source>
</evidence>
<keyword evidence="5 6" id="KW-0472">Membrane</keyword>
<gene>
    <name evidence="9" type="ORF">HID58_003846</name>
    <name evidence="8" type="ORF">HID58_044687</name>
</gene>
<evidence type="ECO:0000259" key="7">
    <source>
        <dbReference type="Pfam" id="PF13906"/>
    </source>
</evidence>
<dbReference type="Pfam" id="PF13520">
    <property type="entry name" value="AA_permease_2"/>
    <property type="match status" value="1"/>
</dbReference>
<feature type="transmembrane region" description="Helical" evidence="6">
    <location>
        <begin position="91"/>
        <end position="110"/>
    </location>
</feature>
<dbReference type="InterPro" id="IPR029485">
    <property type="entry name" value="CAT_C"/>
</dbReference>
<feature type="transmembrane region" description="Helical" evidence="6">
    <location>
        <begin position="336"/>
        <end position="359"/>
    </location>
</feature>
<dbReference type="PANTHER" id="PTHR43243:SF15">
    <property type="entry name" value="CATIONIC AMINO ACID TRANSPORTER 4, VACUOLAR"/>
    <property type="match status" value="1"/>
</dbReference>
<comment type="similarity">
    <text evidence="2">Belongs to the amino acid-polyamine-organocation (APC) superfamily. Cationic amino acid transporter (CAT) (TC 2.A.3.3) family.</text>
</comment>
<evidence type="ECO:0000313" key="9">
    <source>
        <dbReference type="EMBL" id="KAH0944209.1"/>
    </source>
</evidence>
<organism evidence="8 10">
    <name type="scientific">Brassica napus</name>
    <name type="common">Rape</name>
    <dbReference type="NCBI Taxonomy" id="3708"/>
    <lineage>
        <taxon>Eukaryota</taxon>
        <taxon>Viridiplantae</taxon>
        <taxon>Streptophyta</taxon>
        <taxon>Embryophyta</taxon>
        <taxon>Tracheophyta</taxon>
        <taxon>Spermatophyta</taxon>
        <taxon>Magnoliopsida</taxon>
        <taxon>eudicotyledons</taxon>
        <taxon>Gunneridae</taxon>
        <taxon>Pentapetalae</taxon>
        <taxon>rosids</taxon>
        <taxon>malvids</taxon>
        <taxon>Brassicales</taxon>
        <taxon>Brassicaceae</taxon>
        <taxon>Brassiceae</taxon>
        <taxon>Brassica</taxon>
    </lineage>
</organism>
<dbReference type="InterPro" id="IPR002293">
    <property type="entry name" value="AA/rel_permease1"/>
</dbReference>
<feature type="transmembrane region" description="Helical" evidence="6">
    <location>
        <begin position="211"/>
        <end position="236"/>
    </location>
</feature>
<sequence length="648" mass="69440">IKPDGFTLNQSKNQILVVFCCCLVDMNSVVRRKQVDSAHHIKKHDGEDHRHQLAKKLTAVDLVAIGVGTTIGAGVYILVGTVARQHTGPALAVSFFIAGVAAALSACCYAELASRCPSAGSAYHYAYICLGEGIAWLVGWALVLDYTIGGSAIARGISPNLASFFGGSDKLPVFLARQTIPGLGIVVDPCAALLIMIVTILLCFGIKESSLVQAIVTSVNVCTLVFIIVVGGYLAFKTGWVGYDLPDGYFPFGLNGILAGSAVVFFSYIGFDTVTSTAEEVKNPQRDLPLGIGIALLICCILYMLLSVVIVGLVPYYTLDPDTPISSAFGDSGMQWAAYILTTGAITALCASLLGSLLAQPRIFMAMARDGLLPAFFAEINPRTHVPVKNTIVIGVLAASLAFFMDVSQLSEMVSVGTLMAFTAVAACVLVLRYVPPDGVPLPSSSQTWTDSVESRVQPENVLEDAIESSDSPLLGDETAQDEKYFGKRRKIAAWSIALVCIGVLGLASGASAERLPSFPRFTMCGVSATVLLGSLITLGCIDEDDERHNFGHQGGFLCPFVPYLPVLCILINTYLIINIGWDMDQGVDMAAYWKHDLSILWKVTQLTEQCRLRSNDLYMGNNRSPCLRWVVHRKVEGVGSSSFVAAF</sequence>
<feature type="transmembrane region" description="Helical" evidence="6">
    <location>
        <begin position="180"/>
        <end position="204"/>
    </location>
</feature>
<dbReference type="EMBL" id="JAGKQM010000011">
    <property type="protein sequence ID" value="KAH0905184.1"/>
    <property type="molecule type" value="Genomic_DNA"/>
</dbReference>
<accession>A0ABQ8BK47</accession>
<name>A0ABQ8BK47_BRANA</name>
<feature type="transmembrane region" description="Helical" evidence="6">
    <location>
        <begin position="561"/>
        <end position="582"/>
    </location>
</feature>
<feature type="transmembrane region" description="Helical" evidence="6">
    <location>
        <begin position="248"/>
        <end position="271"/>
    </location>
</feature>
<comment type="caution">
    <text evidence="8">The sequence shown here is derived from an EMBL/GenBank/DDBJ whole genome shotgun (WGS) entry which is preliminary data.</text>
</comment>
<evidence type="ECO:0000256" key="2">
    <source>
        <dbReference type="ARBA" id="ARBA00008572"/>
    </source>
</evidence>
<evidence type="ECO:0000256" key="4">
    <source>
        <dbReference type="ARBA" id="ARBA00022989"/>
    </source>
</evidence>
<keyword evidence="3 6" id="KW-0812">Transmembrane</keyword>